<evidence type="ECO:0000313" key="3">
    <source>
        <dbReference type="Proteomes" id="UP000315349"/>
    </source>
</evidence>
<feature type="chain" id="PRO_5022070115" description="Porin" evidence="1">
    <location>
        <begin position="28"/>
        <end position="436"/>
    </location>
</feature>
<evidence type="ECO:0000313" key="2">
    <source>
        <dbReference type="EMBL" id="QDV29273.1"/>
    </source>
</evidence>
<accession>A0A518GKT8</accession>
<evidence type="ECO:0008006" key="4">
    <source>
        <dbReference type="Google" id="ProtNLM"/>
    </source>
</evidence>
<dbReference type="Pfam" id="PF07642">
    <property type="entry name" value="BBP2"/>
    <property type="match status" value="1"/>
</dbReference>
<keyword evidence="3" id="KW-1185">Reference proteome</keyword>
<dbReference type="SUPFAM" id="SSF56935">
    <property type="entry name" value="Porins"/>
    <property type="match status" value="1"/>
</dbReference>
<reference evidence="2 3" key="1">
    <citation type="submission" date="2019-02" db="EMBL/GenBank/DDBJ databases">
        <title>Deep-cultivation of Planctomycetes and their phenomic and genomic characterization uncovers novel biology.</title>
        <authorList>
            <person name="Wiegand S."/>
            <person name="Jogler M."/>
            <person name="Boedeker C."/>
            <person name="Pinto D."/>
            <person name="Vollmers J."/>
            <person name="Rivas-Marin E."/>
            <person name="Kohn T."/>
            <person name="Peeters S.H."/>
            <person name="Heuer A."/>
            <person name="Rast P."/>
            <person name="Oberbeckmann S."/>
            <person name="Bunk B."/>
            <person name="Jeske O."/>
            <person name="Meyerdierks A."/>
            <person name="Storesund J.E."/>
            <person name="Kallscheuer N."/>
            <person name="Luecker S."/>
            <person name="Lage O.M."/>
            <person name="Pohl T."/>
            <person name="Merkel B.J."/>
            <person name="Hornburger P."/>
            <person name="Mueller R.-W."/>
            <person name="Bruemmer F."/>
            <person name="Labrenz M."/>
            <person name="Spormann A.M."/>
            <person name="Op den Camp H."/>
            <person name="Overmann J."/>
            <person name="Amann R."/>
            <person name="Jetten M.S.M."/>
            <person name="Mascher T."/>
            <person name="Medema M.H."/>
            <person name="Devos D.P."/>
            <person name="Kaster A.-K."/>
            <person name="Ovreas L."/>
            <person name="Rohde M."/>
            <person name="Galperin M.Y."/>
            <person name="Jogler C."/>
        </authorList>
    </citation>
    <scope>NUCLEOTIDE SEQUENCE [LARGE SCALE GENOMIC DNA]</scope>
    <source>
        <strain evidence="2 3">Spb1</strain>
    </source>
</reference>
<evidence type="ECO:0000256" key="1">
    <source>
        <dbReference type="SAM" id="SignalP"/>
    </source>
</evidence>
<dbReference type="InterPro" id="IPR011486">
    <property type="entry name" value="BBP2"/>
</dbReference>
<organism evidence="2 3">
    <name type="scientific">Planctopirus ephydatiae</name>
    <dbReference type="NCBI Taxonomy" id="2528019"/>
    <lineage>
        <taxon>Bacteria</taxon>
        <taxon>Pseudomonadati</taxon>
        <taxon>Planctomycetota</taxon>
        <taxon>Planctomycetia</taxon>
        <taxon>Planctomycetales</taxon>
        <taxon>Planctomycetaceae</taxon>
        <taxon>Planctopirus</taxon>
    </lineage>
</organism>
<dbReference type="Proteomes" id="UP000315349">
    <property type="component" value="Chromosome"/>
</dbReference>
<feature type="signal peptide" evidence="1">
    <location>
        <begin position="1"/>
        <end position="27"/>
    </location>
</feature>
<gene>
    <name evidence="2" type="ORF">Spb1_11530</name>
</gene>
<proteinExistence type="predicted"/>
<dbReference type="EMBL" id="CP036299">
    <property type="protein sequence ID" value="QDV29273.1"/>
    <property type="molecule type" value="Genomic_DNA"/>
</dbReference>
<keyword evidence="1" id="KW-0732">Signal</keyword>
<protein>
    <recommendedName>
        <fullName evidence="4">Porin</fullName>
    </recommendedName>
</protein>
<sequence precursor="true">MQFSLPKSWRTSLARAGVLLGAFGAMAMPVFAEDATTIAEQAKKRLNGEVVAAPASPIYQVSAMQEQVPPPVPGANVGQPDQIFVDPGYYAAPAPAEEEGPWTLQSVMGSGLADKGIVFGGWADIGYSSNPDLSFTSAAEDDNVNLSQFYMFLKKEADGSKGIDWGFRFDALYGTDGDDAQSFGNPNRTYDNSAAFDHGIYEWALPQLYGEIAVGDVSVKLGHFYTIIGYEVVTSPDNFFYSRQIMFWNSEPFTHTGALATWKASDKLTVWGGWTAGWDTGFAQFEGGSNFLGGMSYAATDKLSLVYTTALGDFGLRGTGAINSFILSYMITDKLQYVGQYDVLGTNNDVDFQTDGVVRDSNGLVNYLFYTINDQWKAGSRFEWYKPDGVSYYEMTYGVNYKPTQNFVLRPEVRYQWAPGISYEEFIFGVDAIFKF</sequence>
<name>A0A518GKT8_9PLAN</name>
<dbReference type="KEGG" id="peh:Spb1_11530"/>
<dbReference type="AlphaFoldDB" id="A0A518GKT8"/>